<evidence type="ECO:0008006" key="3">
    <source>
        <dbReference type="Google" id="ProtNLM"/>
    </source>
</evidence>
<gene>
    <name evidence="1" type="ORF">DW653_11670</name>
</gene>
<proteinExistence type="predicted"/>
<organism evidence="1 2">
    <name type="scientific">Phocaeicola plebeius</name>
    <dbReference type="NCBI Taxonomy" id="310297"/>
    <lineage>
        <taxon>Bacteria</taxon>
        <taxon>Pseudomonadati</taxon>
        <taxon>Bacteroidota</taxon>
        <taxon>Bacteroidia</taxon>
        <taxon>Bacteroidales</taxon>
        <taxon>Bacteroidaceae</taxon>
        <taxon>Phocaeicola</taxon>
    </lineage>
</organism>
<name>A0A414R6V6_9BACT</name>
<dbReference type="Proteomes" id="UP000283485">
    <property type="component" value="Unassembled WGS sequence"/>
</dbReference>
<dbReference type="RefSeq" id="WP_118211900.1">
    <property type="nucleotide sequence ID" value="NZ_JAQDLO010000002.1"/>
</dbReference>
<dbReference type="AlphaFoldDB" id="A0A414R6V6"/>
<protein>
    <recommendedName>
        <fullName evidence="3">Lipoprotein</fullName>
    </recommendedName>
</protein>
<dbReference type="EMBL" id="QRHQ01000024">
    <property type="protein sequence ID" value="RHF88756.1"/>
    <property type="molecule type" value="Genomic_DNA"/>
</dbReference>
<evidence type="ECO:0000313" key="1">
    <source>
        <dbReference type="EMBL" id="RHF88756.1"/>
    </source>
</evidence>
<evidence type="ECO:0000313" key="2">
    <source>
        <dbReference type="Proteomes" id="UP000283485"/>
    </source>
</evidence>
<dbReference type="PROSITE" id="PS51257">
    <property type="entry name" value="PROKAR_LIPOPROTEIN"/>
    <property type="match status" value="1"/>
</dbReference>
<accession>A0A414R6V6</accession>
<sequence>MKTSIILTLAFLLCSCQFKTQTKEHMHNALQQTDTTLLDSTYSFSEDEYQYFQVCGFAIKAPCKLKDVSQHVHGNSFINYGGIINEDDPNKMTAYQIIVNRLPVGYKDLSKQELAHGIEKLMKESMANFSNYKPIRFSYNEYPGYVMTCTTKGYAQKGVMFWKDNFIICLTIITNDGLNEKFNKFTNSFKSIKAQDTGNKVSQNIDNKRAQKTSDANNDKFINIRPQILSPTAIDRTKPQMVKSPLADTGTAWGESMWDDDSANAAEFENLGNN</sequence>
<reference evidence="1 2" key="1">
    <citation type="submission" date="2018-08" db="EMBL/GenBank/DDBJ databases">
        <title>A genome reference for cultivated species of the human gut microbiota.</title>
        <authorList>
            <person name="Zou Y."/>
            <person name="Xue W."/>
            <person name="Luo G."/>
        </authorList>
    </citation>
    <scope>NUCLEOTIDE SEQUENCE [LARGE SCALE GENOMIC DNA]</scope>
    <source>
        <strain evidence="1 2">AM23-23</strain>
    </source>
</reference>
<comment type="caution">
    <text evidence="1">The sequence shown here is derived from an EMBL/GenBank/DDBJ whole genome shotgun (WGS) entry which is preliminary data.</text>
</comment>